<dbReference type="SUPFAM" id="SSF54637">
    <property type="entry name" value="Thioesterase/thiol ester dehydrase-isomerase"/>
    <property type="match status" value="1"/>
</dbReference>
<dbReference type="AlphaFoldDB" id="A0A6C0U6B2"/>
<dbReference type="EMBL" id="CP048711">
    <property type="protein sequence ID" value="QIB67403.1"/>
    <property type="molecule type" value="Genomic_DNA"/>
</dbReference>
<accession>A0A6C0U6B2</accession>
<name>A0A6C0U6B2_9GAMM</name>
<feature type="domain" description="FAS1-like dehydratase" evidence="1">
    <location>
        <begin position="19"/>
        <end position="149"/>
    </location>
</feature>
<dbReference type="KEGG" id="kim:G3T16_20410"/>
<evidence type="ECO:0000259" key="1">
    <source>
        <dbReference type="Pfam" id="PF13452"/>
    </source>
</evidence>
<protein>
    <submittedName>
        <fullName evidence="2">MaoC family dehydratase</fullName>
    </submittedName>
</protein>
<dbReference type="Pfam" id="PF13452">
    <property type="entry name" value="FAS1_DH_region"/>
    <property type="match status" value="1"/>
</dbReference>
<dbReference type="RefSeq" id="WP_163496830.1">
    <property type="nucleotide sequence ID" value="NZ_CP048711.1"/>
</dbReference>
<dbReference type="InterPro" id="IPR039569">
    <property type="entry name" value="FAS1-like_DH_region"/>
</dbReference>
<dbReference type="Proteomes" id="UP000477680">
    <property type="component" value="Chromosome"/>
</dbReference>
<gene>
    <name evidence="2" type="ORF">G3T16_20410</name>
</gene>
<dbReference type="Gene3D" id="3.10.129.10">
    <property type="entry name" value="Hotdog Thioesterase"/>
    <property type="match status" value="1"/>
</dbReference>
<evidence type="ECO:0000313" key="2">
    <source>
        <dbReference type="EMBL" id="QIB67403.1"/>
    </source>
</evidence>
<organism evidence="2 3">
    <name type="scientific">Kineobactrum salinum</name>
    <dbReference type="NCBI Taxonomy" id="2708301"/>
    <lineage>
        <taxon>Bacteria</taxon>
        <taxon>Pseudomonadati</taxon>
        <taxon>Pseudomonadota</taxon>
        <taxon>Gammaproteobacteria</taxon>
        <taxon>Cellvibrionales</taxon>
        <taxon>Halieaceae</taxon>
        <taxon>Kineobactrum</taxon>
    </lineage>
</organism>
<reference evidence="2 3" key="1">
    <citation type="submission" date="2020-02" db="EMBL/GenBank/DDBJ databases">
        <title>Genome sequencing for Kineobactrum sp. M2.</title>
        <authorList>
            <person name="Park S.-J."/>
        </authorList>
    </citation>
    <scope>NUCLEOTIDE SEQUENCE [LARGE SCALE GENOMIC DNA]</scope>
    <source>
        <strain evidence="2 3">M2</strain>
    </source>
</reference>
<proteinExistence type="predicted"/>
<sequence length="172" mass="18886">MSDSSGQTGIKCLFNRDTKGQSTSAVKVQVERGRIQFFSKVLGFDDPVHTSLKAARAQGHPDLVAPPSFYMVVEAAADEERRQRGEMSSAELVGCDFRYLLHGDEYYTYDGLIYAGDEVSIVTKVIDFYEKKGGTLEFVTFESLITHADRGALVRGGAPFFIVSANSEGVLQ</sequence>
<keyword evidence="3" id="KW-1185">Reference proteome</keyword>
<dbReference type="InterPro" id="IPR029069">
    <property type="entry name" value="HotDog_dom_sf"/>
</dbReference>
<evidence type="ECO:0000313" key="3">
    <source>
        <dbReference type="Proteomes" id="UP000477680"/>
    </source>
</evidence>